<accession>A0A1H9J9Z9</accession>
<organism evidence="2 3">
    <name type="scientific">Azotobacter beijerinckii</name>
    <dbReference type="NCBI Taxonomy" id="170623"/>
    <lineage>
        <taxon>Bacteria</taxon>
        <taxon>Pseudomonadati</taxon>
        <taxon>Pseudomonadota</taxon>
        <taxon>Gammaproteobacteria</taxon>
        <taxon>Pseudomonadales</taxon>
        <taxon>Pseudomonadaceae</taxon>
        <taxon>Azotobacter</taxon>
    </lineage>
</organism>
<sequence>MSSSELSRIKERSKSRKLINEIYDNAIRTYLIHYSCESLYENSTGGSTRVTSIAIRNLKSAQTKSWSIHKSAELKGQLTSIQQNIDSLEKSMLDGYFSFLETHRDHTFIHWNMRDENYGFAALEHRYHVLSGTPFELNDDKKVDLARELVTLYGRKYAPHTSPKGRKGRLMSIVEMNNIADLDALPGAEEADAFTKGEYLKLHQSTLRKVDILANIFDRIHDKSIKTNADFMDKYGIHPVAILELAKNNILVTGLIFLSSIGIAIINCSRIFAWAKSLLGFV</sequence>
<keyword evidence="1" id="KW-0472">Membrane</keyword>
<dbReference type="RefSeq" id="WP_090622149.1">
    <property type="nucleotide sequence ID" value="NZ_FOFJ01000019.1"/>
</dbReference>
<evidence type="ECO:0000256" key="1">
    <source>
        <dbReference type="SAM" id="Phobius"/>
    </source>
</evidence>
<dbReference type="AlphaFoldDB" id="A0A1H9J9Z9"/>
<evidence type="ECO:0000313" key="2">
    <source>
        <dbReference type="EMBL" id="SEQ83841.1"/>
    </source>
</evidence>
<feature type="transmembrane region" description="Helical" evidence="1">
    <location>
        <begin position="250"/>
        <end position="273"/>
    </location>
</feature>
<keyword evidence="1" id="KW-1133">Transmembrane helix</keyword>
<reference evidence="2 3" key="1">
    <citation type="submission" date="2016-10" db="EMBL/GenBank/DDBJ databases">
        <authorList>
            <person name="de Groot N.N."/>
        </authorList>
    </citation>
    <scope>NUCLEOTIDE SEQUENCE [LARGE SCALE GENOMIC DNA]</scope>
    <source>
        <strain evidence="2 3">DSM 378</strain>
    </source>
</reference>
<keyword evidence="1" id="KW-0812">Transmembrane</keyword>
<name>A0A1H9J9Z9_9GAMM</name>
<proteinExistence type="predicted"/>
<protein>
    <submittedName>
        <fullName evidence="2">Uncharacterized protein</fullName>
    </submittedName>
</protein>
<gene>
    <name evidence="2" type="ORF">SAMN04244573_02359</name>
</gene>
<evidence type="ECO:0000313" key="3">
    <source>
        <dbReference type="Proteomes" id="UP000199267"/>
    </source>
</evidence>
<dbReference type="EMBL" id="FOFJ01000019">
    <property type="protein sequence ID" value="SEQ83841.1"/>
    <property type="molecule type" value="Genomic_DNA"/>
</dbReference>
<dbReference type="Proteomes" id="UP000199267">
    <property type="component" value="Unassembled WGS sequence"/>
</dbReference>